<reference evidence="2" key="1">
    <citation type="submission" date="2015-07" db="EMBL/GenBank/DDBJ databases">
        <title>MeaNS - Measles Nucleotide Surveillance Program.</title>
        <authorList>
            <person name="Tran T."/>
            <person name="Druce J."/>
        </authorList>
    </citation>
    <scope>NUCLEOTIDE SEQUENCE</scope>
    <source>
        <strain evidence="2">UCB-OBI-ISO-001</strain>
        <tissue evidence="2">Gonad</tissue>
    </source>
</reference>
<dbReference type="InterPro" id="IPR019516">
    <property type="entry name" value="Glomulin/ALF4"/>
</dbReference>
<evidence type="ECO:0008006" key="3">
    <source>
        <dbReference type="Google" id="ProtNLM"/>
    </source>
</evidence>
<dbReference type="PANTHER" id="PTHR15430:SF1">
    <property type="entry name" value="GLOMULIN"/>
    <property type="match status" value="1"/>
</dbReference>
<sequence length="644" mass="73713">MEGPLETLAKTDDPTLLYDQIKECLSFCDSKGLANYVLEQDLSEQTIFFDLTSDIVHCLTQENLEQNPSFFKTCEYCLAHIIKKGKPRVLLLAILENWGDLVDDTQFKSVLGPICDCLLKFPKPCVSSLENSLQAIYRYICSVELPDNNALEGEEEQKLFENDPVVKRLTDIILATLDFMKPFVEAVSLKNRNNQHAYQPLQADLLNWYLLALLNKPLLFLHLASPANDKTAKSESHLCAERLFSQLACLHQDFLQIAEDALFYNSSLKLDKKKLKNADEEEEEAEDGDKTERDDNMSTEELEKGLTEDKNTKEEDEEETKAPIPELSISCLLYLVFSENLNINSIRCVYSLRYIFEYNIPFILKLLDSSQSLILYKGLHLANSCLQKIEPYTLRPVFFENDCYLQLLTSLTKIMLHCSLQTFRKLAVNIFTDVIRMFEPAGRYQAYKSLLACCENPGVLGYCIQLIKDEVDVCLQKYPVEDQTFLGENLLKLLRAIIQLPDAETTDILQHSDQILSSMNFVRYLILRDPRSKNISGFWSLENKLRTQFLSPLQVALDMSRAHYKLELKNVLHGEEVKKNALEENRPEMTVNVGNRVLPNLPPDQLVQVFNNALNTFDMMGCVLCRINELLDQQPQASTVKSNS</sequence>
<evidence type="ECO:0000313" key="2">
    <source>
        <dbReference type="EMBL" id="KOF67940.1"/>
    </source>
</evidence>
<dbReference type="OMA" id="TLCPMEH"/>
<accession>A0A0L8FU29</accession>
<proteinExistence type="predicted"/>
<name>A0A0L8FU29_OCTBM</name>
<protein>
    <recommendedName>
        <fullName evidence="3">Glomulin</fullName>
    </recommendedName>
</protein>
<dbReference type="GO" id="GO:0055105">
    <property type="term" value="F:ubiquitin-protein transferase inhibitor activity"/>
    <property type="evidence" value="ECO:0007669"/>
    <property type="project" value="TreeGrafter"/>
</dbReference>
<dbReference type="Pfam" id="PF08568">
    <property type="entry name" value="Kinetochor_Ybp2"/>
    <property type="match status" value="1"/>
</dbReference>
<organism evidence="2">
    <name type="scientific">Octopus bimaculoides</name>
    <name type="common">California two-spotted octopus</name>
    <dbReference type="NCBI Taxonomy" id="37653"/>
    <lineage>
        <taxon>Eukaryota</taxon>
        <taxon>Metazoa</taxon>
        <taxon>Spiralia</taxon>
        <taxon>Lophotrochozoa</taxon>
        <taxon>Mollusca</taxon>
        <taxon>Cephalopoda</taxon>
        <taxon>Coleoidea</taxon>
        <taxon>Octopodiformes</taxon>
        <taxon>Octopoda</taxon>
        <taxon>Incirrata</taxon>
        <taxon>Octopodidae</taxon>
        <taxon>Octopus</taxon>
    </lineage>
</organism>
<dbReference type="AlphaFoldDB" id="A0A0L8FU29"/>
<gene>
    <name evidence="2" type="ORF">OCBIM_22008549mg</name>
</gene>
<dbReference type="EMBL" id="KQ426686">
    <property type="protein sequence ID" value="KOF67940.1"/>
    <property type="molecule type" value="Genomic_DNA"/>
</dbReference>
<feature type="region of interest" description="Disordered" evidence="1">
    <location>
        <begin position="275"/>
        <end position="321"/>
    </location>
</feature>
<dbReference type="GO" id="GO:0005737">
    <property type="term" value="C:cytoplasm"/>
    <property type="evidence" value="ECO:0007669"/>
    <property type="project" value="TreeGrafter"/>
</dbReference>
<dbReference type="KEGG" id="obi:106881275"/>
<dbReference type="OrthoDB" id="619536at2759"/>
<dbReference type="STRING" id="37653.A0A0L8FU29"/>
<dbReference type="PANTHER" id="PTHR15430">
    <property type="entry name" value="GLOMULIN"/>
    <property type="match status" value="1"/>
</dbReference>
<feature type="compositionally biased region" description="Basic and acidic residues" evidence="1">
    <location>
        <begin position="288"/>
        <end position="313"/>
    </location>
</feature>
<dbReference type="InterPro" id="IPR013877">
    <property type="entry name" value="YAP-bd/ALF4/Glomulin"/>
</dbReference>
<evidence type="ECO:0000256" key="1">
    <source>
        <dbReference type="SAM" id="MobiDB-lite"/>
    </source>
</evidence>